<dbReference type="Ensembl" id="ENSPRET00000027580.1">
    <property type="protein sequence ID" value="ENSPREP00000027290.1"/>
    <property type="gene ID" value="ENSPREG00000018451.1"/>
</dbReference>
<dbReference type="InterPro" id="IPR001304">
    <property type="entry name" value="C-type_lectin-like"/>
</dbReference>
<dbReference type="InterPro" id="IPR016187">
    <property type="entry name" value="CTDL_fold"/>
</dbReference>
<keyword evidence="5" id="KW-1185">Reference proteome</keyword>
<dbReference type="Proteomes" id="UP000242638">
    <property type="component" value="Unassembled WGS sequence"/>
</dbReference>
<dbReference type="Gene3D" id="3.10.100.10">
    <property type="entry name" value="Mannose-Binding Protein A, subunit A"/>
    <property type="match status" value="1"/>
</dbReference>
<dbReference type="PANTHER" id="PTHR22803">
    <property type="entry name" value="MANNOSE, PHOSPHOLIPASE, LECTIN RECEPTOR RELATED"/>
    <property type="match status" value="1"/>
</dbReference>
<dbReference type="PROSITE" id="PS50041">
    <property type="entry name" value="C_TYPE_LECTIN_2"/>
    <property type="match status" value="1"/>
</dbReference>
<feature type="domain" description="C-type lectin" evidence="3">
    <location>
        <begin position="70"/>
        <end position="182"/>
    </location>
</feature>
<evidence type="ECO:0000313" key="5">
    <source>
        <dbReference type="Proteomes" id="UP000242638"/>
    </source>
</evidence>
<dbReference type="GeneTree" id="ENSGT01030000234934"/>
<name>A0A3P9PZP8_POERE</name>
<proteinExistence type="predicted"/>
<dbReference type="OMA" id="ENEQMPA"/>
<dbReference type="SUPFAM" id="SSF56436">
    <property type="entry name" value="C-type lectin-like"/>
    <property type="match status" value="1"/>
</dbReference>
<dbReference type="Pfam" id="PF00059">
    <property type="entry name" value="Lectin_C"/>
    <property type="match status" value="1"/>
</dbReference>
<keyword evidence="1" id="KW-1015">Disulfide bond</keyword>
<dbReference type="SMART" id="SM00034">
    <property type="entry name" value="CLECT"/>
    <property type="match status" value="1"/>
</dbReference>
<reference evidence="5" key="1">
    <citation type="submission" date="2013-11" db="EMBL/GenBank/DDBJ databases">
        <title>The genomic landscape of the Guanapo guppy.</title>
        <authorList>
            <person name="Kuenstner A."/>
            <person name="Dreyer C."/>
        </authorList>
    </citation>
    <scope>NUCLEOTIDE SEQUENCE</scope>
    <source>
        <strain evidence="5">Guanapo</strain>
    </source>
</reference>
<accession>A0A3P9PZP8</accession>
<feature type="signal peptide" evidence="2">
    <location>
        <begin position="1"/>
        <end position="16"/>
    </location>
</feature>
<organism evidence="4 5">
    <name type="scientific">Poecilia reticulata</name>
    <name type="common">Guppy</name>
    <name type="synonym">Acanthophacelus reticulatus</name>
    <dbReference type="NCBI Taxonomy" id="8081"/>
    <lineage>
        <taxon>Eukaryota</taxon>
        <taxon>Metazoa</taxon>
        <taxon>Chordata</taxon>
        <taxon>Craniata</taxon>
        <taxon>Vertebrata</taxon>
        <taxon>Euteleostomi</taxon>
        <taxon>Actinopterygii</taxon>
        <taxon>Neopterygii</taxon>
        <taxon>Teleostei</taxon>
        <taxon>Neoteleostei</taxon>
        <taxon>Acanthomorphata</taxon>
        <taxon>Ovalentaria</taxon>
        <taxon>Atherinomorphae</taxon>
        <taxon>Cyprinodontiformes</taxon>
        <taxon>Poeciliidae</taxon>
        <taxon>Poeciliinae</taxon>
        <taxon>Poecilia</taxon>
    </lineage>
</organism>
<sequence length="188" mass="21404">MKTVLMLLVLLSAALAGLDRTRLCNAAFVCSSFSDSCVHRSLVFSAAPAEDKPLPADPRYNFCPDFWFMYGGHCYKFFSSPKSWHDAQEHCIGVGSHLASVANQRQYSFLQQMIQTTGQSRAWLGGFYLQNRWLWINQDGFYYTNWYHLSSVPSNPCIDWSHLISDGWSNTQCAINLPFICFKNPFGC</sequence>
<feature type="chain" id="PRO_5018032693" evidence="2">
    <location>
        <begin position="17"/>
        <end position="188"/>
    </location>
</feature>
<dbReference type="InterPro" id="IPR050111">
    <property type="entry name" value="C-type_lectin/snaclec_domain"/>
</dbReference>
<evidence type="ECO:0000256" key="2">
    <source>
        <dbReference type="SAM" id="SignalP"/>
    </source>
</evidence>
<keyword evidence="2" id="KW-0732">Signal</keyword>
<dbReference type="PROSITE" id="PS00615">
    <property type="entry name" value="C_TYPE_LECTIN_1"/>
    <property type="match status" value="1"/>
</dbReference>
<dbReference type="InterPro" id="IPR018378">
    <property type="entry name" value="C-type_lectin_CS"/>
</dbReference>
<reference evidence="4" key="2">
    <citation type="submission" date="2025-08" db="UniProtKB">
        <authorList>
            <consortium name="Ensembl"/>
        </authorList>
    </citation>
    <scope>IDENTIFICATION</scope>
    <source>
        <strain evidence="4">Guanapo</strain>
    </source>
</reference>
<evidence type="ECO:0000313" key="4">
    <source>
        <dbReference type="Ensembl" id="ENSPREP00000027290.1"/>
    </source>
</evidence>
<dbReference type="InterPro" id="IPR016186">
    <property type="entry name" value="C-type_lectin-like/link_sf"/>
</dbReference>
<dbReference type="CDD" id="cd00037">
    <property type="entry name" value="CLECT"/>
    <property type="match status" value="1"/>
</dbReference>
<reference evidence="4" key="3">
    <citation type="submission" date="2025-09" db="UniProtKB">
        <authorList>
            <consortium name="Ensembl"/>
        </authorList>
    </citation>
    <scope>IDENTIFICATION</scope>
    <source>
        <strain evidence="4">Guanapo</strain>
    </source>
</reference>
<evidence type="ECO:0000256" key="1">
    <source>
        <dbReference type="ARBA" id="ARBA00023157"/>
    </source>
</evidence>
<evidence type="ECO:0000259" key="3">
    <source>
        <dbReference type="PROSITE" id="PS50041"/>
    </source>
</evidence>
<protein>
    <submittedName>
        <fullName evidence="4">Ladderlectin-like</fullName>
    </submittedName>
</protein>
<dbReference type="AlphaFoldDB" id="A0A3P9PZP8"/>